<dbReference type="OrthoDB" id="9785929at2"/>
<keyword evidence="4" id="KW-0227">DNA damage</keyword>
<dbReference type="PANTHER" id="PTHR43003">
    <property type="entry name" value="DNA-3-METHYLADENINE GLYCOSYLASE"/>
    <property type="match status" value="1"/>
</dbReference>
<keyword evidence="8" id="KW-1185">Reference proteome</keyword>
<dbReference type="SMART" id="SM00478">
    <property type="entry name" value="ENDO3c"/>
    <property type="match status" value="1"/>
</dbReference>
<evidence type="ECO:0000313" key="7">
    <source>
        <dbReference type="EMBL" id="EKU50009.1"/>
    </source>
</evidence>
<feature type="domain" description="HhH-GPD" evidence="6">
    <location>
        <begin position="53"/>
        <end position="215"/>
    </location>
</feature>
<dbReference type="GO" id="GO:0032131">
    <property type="term" value="F:alkylated DNA binding"/>
    <property type="evidence" value="ECO:0007669"/>
    <property type="project" value="TreeGrafter"/>
</dbReference>
<dbReference type="EC" id="3.2.2.21" evidence="3"/>
<keyword evidence="7" id="KW-0326">Glycosidase</keyword>
<dbReference type="EMBL" id="AMSQ01000003">
    <property type="protein sequence ID" value="EKU50009.1"/>
    <property type="molecule type" value="Genomic_DNA"/>
</dbReference>
<dbReference type="GO" id="GO:0043916">
    <property type="term" value="F:DNA-7-methylguanine glycosylase activity"/>
    <property type="evidence" value="ECO:0007669"/>
    <property type="project" value="TreeGrafter"/>
</dbReference>
<evidence type="ECO:0000313" key="8">
    <source>
        <dbReference type="Proteomes" id="UP000009885"/>
    </source>
</evidence>
<dbReference type="PATRIC" id="fig|1229783.3.peg.411"/>
<evidence type="ECO:0000259" key="6">
    <source>
        <dbReference type="SMART" id="SM00478"/>
    </source>
</evidence>
<dbReference type="Gene3D" id="1.10.340.30">
    <property type="entry name" value="Hypothetical protein, domain 2"/>
    <property type="match status" value="1"/>
</dbReference>
<evidence type="ECO:0000256" key="1">
    <source>
        <dbReference type="ARBA" id="ARBA00000086"/>
    </source>
</evidence>
<reference evidence="7 8" key="1">
    <citation type="journal article" date="2013" name="Genome Announc.">
        <title>Genome Sequence of Staphylococcus massiliensis Strain S46, Isolated from the Surface of Healthy Human Skin.</title>
        <authorList>
            <person name="Srivastav R."/>
            <person name="Singh A."/>
            <person name="Jangir P.K."/>
            <person name="Kumari C."/>
            <person name="Muduli S."/>
            <person name="Sharma R."/>
        </authorList>
    </citation>
    <scope>NUCLEOTIDE SEQUENCE [LARGE SCALE GENOMIC DNA]</scope>
    <source>
        <strain evidence="7 8">S46</strain>
    </source>
</reference>
<dbReference type="STRING" id="1229783.C273_02033"/>
<dbReference type="GO" id="GO:0005737">
    <property type="term" value="C:cytoplasm"/>
    <property type="evidence" value="ECO:0007669"/>
    <property type="project" value="TreeGrafter"/>
</dbReference>
<dbReference type="InterPro" id="IPR003265">
    <property type="entry name" value="HhH-GPD_domain"/>
</dbReference>
<dbReference type="InterPro" id="IPR051912">
    <property type="entry name" value="Alkylbase_DNA_Glycosylase/TA"/>
</dbReference>
<dbReference type="Proteomes" id="UP000009885">
    <property type="component" value="Unassembled WGS sequence"/>
</dbReference>
<sequence length="224" mass="25869">MTVYEKAVIRISEAPVQALIEKDATLKKLITHLGDIEIDIRPYYFKSLVRSIVGQQISFPAAEAVFSRVVELTGHDFTVDKVAQLSDEALLDVGLSRAKVKYTRDLIRCIQSGELDLERLDSLDDQTVLKQLTQVKGIGKWTAEMYLIFTLRRPNILAVDDVALQRVVEWLYQVDRDSRKRVLKEKKALWSPYLSYASFYLWETLSLDLLKYRDLDEAIENRNL</sequence>
<dbReference type="CDD" id="cd00056">
    <property type="entry name" value="ENDO3c"/>
    <property type="match status" value="1"/>
</dbReference>
<name>K9ARU7_9STAP</name>
<dbReference type="RefSeq" id="WP_009382177.1">
    <property type="nucleotide sequence ID" value="NZ_AMSQ01000003.1"/>
</dbReference>
<dbReference type="GO" id="GO:0032993">
    <property type="term" value="C:protein-DNA complex"/>
    <property type="evidence" value="ECO:0007669"/>
    <property type="project" value="TreeGrafter"/>
</dbReference>
<comment type="similarity">
    <text evidence="2">Belongs to the alkylbase DNA glycosidase AlkA family.</text>
</comment>
<comment type="catalytic activity">
    <reaction evidence="1">
        <text>Hydrolysis of alkylated DNA, releasing 3-methyladenine, 3-methylguanine, 7-methylguanine and 7-methyladenine.</text>
        <dbReference type="EC" id="3.2.2.21"/>
    </reaction>
</comment>
<dbReference type="GO" id="GO:0006285">
    <property type="term" value="P:base-excision repair, AP site formation"/>
    <property type="evidence" value="ECO:0007669"/>
    <property type="project" value="TreeGrafter"/>
</dbReference>
<gene>
    <name evidence="7" type="ORF">C273_02033</name>
</gene>
<comment type="caution">
    <text evidence="7">The sequence shown here is derived from an EMBL/GenBank/DDBJ whole genome shotgun (WGS) entry which is preliminary data.</text>
</comment>
<organism evidence="7 8">
    <name type="scientific">Staphylococcus massiliensis S46</name>
    <dbReference type="NCBI Taxonomy" id="1229783"/>
    <lineage>
        <taxon>Bacteria</taxon>
        <taxon>Bacillati</taxon>
        <taxon>Bacillota</taxon>
        <taxon>Bacilli</taxon>
        <taxon>Bacillales</taxon>
        <taxon>Staphylococcaceae</taxon>
        <taxon>Staphylococcus</taxon>
    </lineage>
</organism>
<dbReference type="Gene3D" id="1.10.1670.40">
    <property type="match status" value="1"/>
</dbReference>
<dbReference type="SUPFAM" id="SSF48150">
    <property type="entry name" value="DNA-glycosylase"/>
    <property type="match status" value="1"/>
</dbReference>
<dbReference type="InterPro" id="IPR011257">
    <property type="entry name" value="DNA_glycosylase"/>
</dbReference>
<dbReference type="PANTHER" id="PTHR43003:SF5">
    <property type="entry name" value="DNA-3-METHYLADENINE GLYCOSYLASE"/>
    <property type="match status" value="1"/>
</dbReference>
<dbReference type="Pfam" id="PF00730">
    <property type="entry name" value="HhH-GPD"/>
    <property type="match status" value="1"/>
</dbReference>
<evidence type="ECO:0000256" key="2">
    <source>
        <dbReference type="ARBA" id="ARBA00010817"/>
    </source>
</evidence>
<dbReference type="GO" id="GO:0006307">
    <property type="term" value="P:DNA alkylation repair"/>
    <property type="evidence" value="ECO:0007669"/>
    <property type="project" value="TreeGrafter"/>
</dbReference>
<dbReference type="AlphaFoldDB" id="K9ARU7"/>
<evidence type="ECO:0000256" key="5">
    <source>
        <dbReference type="ARBA" id="ARBA00023204"/>
    </source>
</evidence>
<keyword evidence="7" id="KW-0378">Hydrolase</keyword>
<evidence type="ECO:0000256" key="4">
    <source>
        <dbReference type="ARBA" id="ARBA00022763"/>
    </source>
</evidence>
<accession>K9ARU7</accession>
<dbReference type="FunFam" id="1.10.340.30:FF:000004">
    <property type="entry name" value="DNA-3-methyladenine glycosylase II"/>
    <property type="match status" value="1"/>
</dbReference>
<evidence type="ECO:0000256" key="3">
    <source>
        <dbReference type="ARBA" id="ARBA00012000"/>
    </source>
</evidence>
<dbReference type="eggNOG" id="COG0122">
    <property type="taxonomic scope" value="Bacteria"/>
</dbReference>
<protein>
    <recommendedName>
        <fullName evidence="3">DNA-3-methyladenine glycosylase II</fullName>
        <ecNumber evidence="3">3.2.2.21</ecNumber>
    </recommendedName>
</protein>
<proteinExistence type="inferred from homology"/>
<keyword evidence="5" id="KW-0234">DNA repair</keyword>
<dbReference type="GO" id="GO:0008725">
    <property type="term" value="F:DNA-3-methyladenine glycosylase activity"/>
    <property type="evidence" value="ECO:0007669"/>
    <property type="project" value="TreeGrafter"/>
</dbReference>